<evidence type="ECO:0000256" key="3">
    <source>
        <dbReference type="SAM" id="MobiDB-lite"/>
    </source>
</evidence>
<dbReference type="PANTHER" id="PTHR46344">
    <property type="entry name" value="OS02G0202900 PROTEIN"/>
    <property type="match status" value="1"/>
</dbReference>
<dbReference type="Pfam" id="PF24981">
    <property type="entry name" value="Beta-prop_ATRN-LZTR1"/>
    <property type="match status" value="1"/>
</dbReference>
<name>A0A8X6TF96_NEPPI</name>
<gene>
    <name evidence="5" type="ORF">NPIL_54681</name>
</gene>
<dbReference type="CDD" id="cd23767">
    <property type="entry name" value="IQCD"/>
    <property type="match status" value="1"/>
</dbReference>
<dbReference type="PANTHER" id="PTHR46344:SF27">
    <property type="entry name" value="KELCH REPEAT SUPERFAMILY PROTEIN"/>
    <property type="match status" value="1"/>
</dbReference>
<dbReference type="Proteomes" id="UP000887013">
    <property type="component" value="Unassembled WGS sequence"/>
</dbReference>
<proteinExistence type="predicted"/>
<dbReference type="InterPro" id="IPR056737">
    <property type="entry name" value="Beta-prop_ATRN-MKLN-like"/>
</dbReference>
<organism evidence="5 6">
    <name type="scientific">Nephila pilipes</name>
    <name type="common">Giant wood spider</name>
    <name type="synonym">Nephila maculata</name>
    <dbReference type="NCBI Taxonomy" id="299642"/>
    <lineage>
        <taxon>Eukaryota</taxon>
        <taxon>Metazoa</taxon>
        <taxon>Ecdysozoa</taxon>
        <taxon>Arthropoda</taxon>
        <taxon>Chelicerata</taxon>
        <taxon>Arachnida</taxon>
        <taxon>Araneae</taxon>
        <taxon>Araneomorphae</taxon>
        <taxon>Entelegynae</taxon>
        <taxon>Araneoidea</taxon>
        <taxon>Nephilidae</taxon>
        <taxon>Nephila</taxon>
    </lineage>
</organism>
<evidence type="ECO:0000313" key="6">
    <source>
        <dbReference type="Proteomes" id="UP000887013"/>
    </source>
</evidence>
<dbReference type="EMBL" id="BMAW01102153">
    <property type="protein sequence ID" value="GFT02869.1"/>
    <property type="molecule type" value="Genomic_DNA"/>
</dbReference>
<keyword evidence="6" id="KW-1185">Reference proteome</keyword>
<feature type="region of interest" description="Disordered" evidence="3">
    <location>
        <begin position="187"/>
        <end position="210"/>
    </location>
</feature>
<dbReference type="OrthoDB" id="6483596at2759"/>
<comment type="caution">
    <text evidence="5">The sequence shown here is derived from an EMBL/GenBank/DDBJ whole genome shotgun (WGS) entry which is preliminary data.</text>
</comment>
<feature type="compositionally biased region" description="Polar residues" evidence="3">
    <location>
        <begin position="47"/>
        <end position="59"/>
    </location>
</feature>
<dbReference type="Gene3D" id="1.20.5.190">
    <property type="match status" value="1"/>
</dbReference>
<sequence length="559" mass="62698">MYAEEVAATTIQAAYRGFQTRKSITQEHHAAQVIQKAYRKSHEGKSRSQIYQEAQPSESHLSDQEVDYTRLEDDRLVKKKFPFANKIRKSVTNVFRRASMQVQDSENLSKIRRNSIAMKGRGGNIRSPSPEIDDYSPPPWIPEITGSDDALAGTVINRSMSDVGAPGWTSSLDTLTSTVVIMTNNVCPPLSPKEEQDKEKVSEQKRGFPFLSDEEESLDSILAKERDYHSLAKRYQSEQHGEMYRSIVVTGGFNAHNTDDPESGKLVLSYDPASDQWSGIGLMPKPRHHHRTVYLNDFIYIIGGCHPAVTKGGKMVPLRSCYSFNLTTKEWNKLPKMRHARMYHGAAALKEKIYVIGGKKENDIMLDSIEVYCPSTNTWTEIDPLDYPTMGAGVCTFRGQVWVIGGMLEKRGKISLTQECKSYDPEIKEWNWNIQNLPYPRAFIGAVECMNRVFVIGGTSYADSDIYSDALNSLEEVIYFEQEDGTWKTITSMTDPRHFVAAAAIGRSLFVLGGLTSCRAEAIVEVNMLTETDDQWHKCSNLPTSLCGFAAVAIPKVLG</sequence>
<keyword evidence="1" id="KW-0880">Kelch repeat</keyword>
<evidence type="ECO:0000256" key="2">
    <source>
        <dbReference type="ARBA" id="ARBA00022737"/>
    </source>
</evidence>
<dbReference type="Gene3D" id="2.120.10.80">
    <property type="entry name" value="Kelch-type beta propeller"/>
    <property type="match status" value="2"/>
</dbReference>
<evidence type="ECO:0000259" key="4">
    <source>
        <dbReference type="Pfam" id="PF24981"/>
    </source>
</evidence>
<dbReference type="AlphaFoldDB" id="A0A8X6TF96"/>
<feature type="compositionally biased region" description="Basic and acidic residues" evidence="3">
    <location>
        <begin position="192"/>
        <end position="206"/>
    </location>
</feature>
<dbReference type="InterPro" id="IPR006652">
    <property type="entry name" value="Kelch_1"/>
</dbReference>
<accession>A0A8X6TF96</accession>
<dbReference type="SUPFAM" id="SSF117281">
    <property type="entry name" value="Kelch motif"/>
    <property type="match status" value="1"/>
</dbReference>
<evidence type="ECO:0000313" key="5">
    <source>
        <dbReference type="EMBL" id="GFT02869.1"/>
    </source>
</evidence>
<keyword evidence="2" id="KW-0677">Repeat</keyword>
<protein>
    <submittedName>
        <fullName evidence="5">BTB domain-containing protein</fullName>
    </submittedName>
</protein>
<dbReference type="SMART" id="SM00612">
    <property type="entry name" value="Kelch"/>
    <property type="match status" value="6"/>
</dbReference>
<dbReference type="InterPro" id="IPR000048">
    <property type="entry name" value="IQ_motif_EF-hand-BS"/>
</dbReference>
<dbReference type="Pfam" id="PF00612">
    <property type="entry name" value="IQ"/>
    <property type="match status" value="1"/>
</dbReference>
<feature type="region of interest" description="Disordered" evidence="3">
    <location>
        <begin position="39"/>
        <end position="65"/>
    </location>
</feature>
<dbReference type="PROSITE" id="PS50096">
    <property type="entry name" value="IQ"/>
    <property type="match status" value="1"/>
</dbReference>
<dbReference type="InterPro" id="IPR015915">
    <property type="entry name" value="Kelch-typ_b-propeller"/>
</dbReference>
<feature type="domain" description="Attractin/MKLN-like beta-propeller" evidence="4">
    <location>
        <begin position="249"/>
        <end position="517"/>
    </location>
</feature>
<reference evidence="5" key="1">
    <citation type="submission" date="2020-08" db="EMBL/GenBank/DDBJ databases">
        <title>Multicomponent nature underlies the extraordinary mechanical properties of spider dragline silk.</title>
        <authorList>
            <person name="Kono N."/>
            <person name="Nakamura H."/>
            <person name="Mori M."/>
            <person name="Yoshida Y."/>
            <person name="Ohtoshi R."/>
            <person name="Malay A.D."/>
            <person name="Moran D.A.P."/>
            <person name="Tomita M."/>
            <person name="Numata K."/>
            <person name="Arakawa K."/>
        </authorList>
    </citation>
    <scope>NUCLEOTIDE SEQUENCE</scope>
</reference>
<evidence type="ECO:0000256" key="1">
    <source>
        <dbReference type="ARBA" id="ARBA00022441"/>
    </source>
</evidence>